<dbReference type="Gene3D" id="1.10.10.690">
    <property type="entry name" value="YidB-like"/>
    <property type="match status" value="1"/>
</dbReference>
<evidence type="ECO:0000313" key="3">
    <source>
        <dbReference type="Proteomes" id="UP000529637"/>
    </source>
</evidence>
<evidence type="ECO:0000256" key="1">
    <source>
        <dbReference type="SAM" id="MobiDB-lite"/>
    </source>
</evidence>
<gene>
    <name evidence="2" type="ORF">HQN59_03270</name>
</gene>
<dbReference type="EMBL" id="JABWMJ010000001">
    <property type="protein sequence ID" value="NUZ04773.1"/>
    <property type="molecule type" value="Genomic_DNA"/>
</dbReference>
<proteinExistence type="predicted"/>
<reference evidence="2 3" key="1">
    <citation type="submission" date="2020-06" db="EMBL/GenBank/DDBJ databases">
        <title>Schlegella sp. ID0723 isolated from air conditioner.</title>
        <authorList>
            <person name="Kim D.Y."/>
            <person name="Kim D.-U."/>
        </authorList>
    </citation>
    <scope>NUCLEOTIDE SEQUENCE [LARGE SCALE GENOMIC DNA]</scope>
    <source>
        <strain evidence="2 3">ID0723</strain>
    </source>
</reference>
<dbReference type="InterPro" id="IPR027405">
    <property type="entry name" value="YidB-like"/>
</dbReference>
<name>A0A7Y6TV98_9BURK</name>
<dbReference type="InterPro" id="IPR045372">
    <property type="entry name" value="YidB"/>
</dbReference>
<organism evidence="2 3">
    <name type="scientific">Piscinibacter koreensis</name>
    <dbReference type="NCBI Taxonomy" id="2742824"/>
    <lineage>
        <taxon>Bacteria</taxon>
        <taxon>Pseudomonadati</taxon>
        <taxon>Pseudomonadota</taxon>
        <taxon>Betaproteobacteria</taxon>
        <taxon>Burkholderiales</taxon>
        <taxon>Sphaerotilaceae</taxon>
        <taxon>Piscinibacter</taxon>
    </lineage>
</organism>
<dbReference type="Proteomes" id="UP000529637">
    <property type="component" value="Unassembled WGS sequence"/>
</dbReference>
<feature type="region of interest" description="Disordered" evidence="1">
    <location>
        <begin position="157"/>
        <end position="181"/>
    </location>
</feature>
<evidence type="ECO:0000313" key="2">
    <source>
        <dbReference type="EMBL" id="NUZ04773.1"/>
    </source>
</evidence>
<dbReference type="Pfam" id="PF20159">
    <property type="entry name" value="YidB"/>
    <property type="match status" value="1"/>
</dbReference>
<protein>
    <submittedName>
        <fullName evidence="2">DUF937 domain-containing protein</fullName>
    </submittedName>
</protein>
<dbReference type="AlphaFoldDB" id="A0A7Y6TV98"/>
<dbReference type="RefSeq" id="WP_176065974.1">
    <property type="nucleotide sequence ID" value="NZ_JABWMJ010000001.1"/>
</dbReference>
<dbReference type="SUPFAM" id="SSF140804">
    <property type="entry name" value="YidB-like"/>
    <property type="match status" value="1"/>
</dbReference>
<accession>A0A7Y6TV98</accession>
<keyword evidence="3" id="KW-1185">Reference proteome</keyword>
<comment type="caution">
    <text evidence="2">The sequence shown here is derived from an EMBL/GenBank/DDBJ whole genome shotgun (WGS) entry which is preliminary data.</text>
</comment>
<sequence length="181" mass="17806">MGLLDQIVGGLAGNALGRGSDPRGGGRGGVLMALLPVLLGMLANRAGGASGGGGLGGLGGLLGGLGGAAPGSLGGLADGGGLGGLGGLLEQFTQRGYGRQASSWVGTGENEPIPPEAVDNVFGRDQLAQIASQAGVGEDEARSGLAELLPHVVDRMTPEGRLPGQDEFLSSIDELTRDLSR</sequence>